<evidence type="ECO:0000313" key="2">
    <source>
        <dbReference type="EMBL" id="OCA17990.1"/>
    </source>
</evidence>
<evidence type="ECO:0008006" key="3">
    <source>
        <dbReference type="Google" id="ProtNLM"/>
    </source>
</evidence>
<name>A0A1B8Y4Y1_XENTR</name>
<gene>
    <name evidence="2" type="ORF">XENTR_v900262713mg</name>
</gene>
<reference evidence="2" key="1">
    <citation type="submission" date="2009-11" db="EMBL/GenBank/DDBJ databases">
        <authorList>
            <consortium name="US DOE Joint Genome Institute (JGI-PGF)"/>
            <person name="Ottilar R."/>
            <person name="Schmutz J."/>
            <person name="Salamov A."/>
            <person name="Cheng J.F."/>
            <person name="Lucas S."/>
            <person name="Pitluck S."/>
            <person name="Gundlach H."/>
            <person name="Guo Y."/>
            <person name="Haberer G."/>
            <person name="Nasrallah J."/>
            <person name="Mayer K.F.X."/>
            <person name="van de Peer Y."/>
            <person name="Weigel D."/>
            <person name="Grigoriev I.V."/>
        </authorList>
    </citation>
    <scope>NUCLEOTIDE SEQUENCE</scope>
    <source>
        <strain evidence="2">Nigerian</strain>
    </source>
</reference>
<dbReference type="EMBL" id="KV460444">
    <property type="protein sequence ID" value="OCA17990.1"/>
    <property type="molecule type" value="Genomic_DNA"/>
</dbReference>
<proteinExistence type="predicted"/>
<dbReference type="AlphaFoldDB" id="A0A1B8Y4Y1"/>
<feature type="non-terminal residue" evidence="2">
    <location>
        <position position="1"/>
    </location>
</feature>
<sequence length="105" mass="12244">QSRVLPDLQAGDTVKMQRGHAWQAAIVVQKQDQPRYFVVHTPDGREYRRNRKYLGKTEEKLLPPSDDLVVTNSDQSNDRTETVQESSQSYKTRCGRLIKLPIRYR</sequence>
<feature type="region of interest" description="Disordered" evidence="1">
    <location>
        <begin position="64"/>
        <end position="90"/>
    </location>
</feature>
<organism evidence="2">
    <name type="scientific">Xenopus tropicalis</name>
    <name type="common">Western clawed frog</name>
    <name type="synonym">Silurana tropicalis</name>
    <dbReference type="NCBI Taxonomy" id="8364"/>
    <lineage>
        <taxon>Eukaryota</taxon>
        <taxon>Metazoa</taxon>
        <taxon>Chordata</taxon>
        <taxon>Craniata</taxon>
        <taxon>Vertebrata</taxon>
        <taxon>Euteleostomi</taxon>
        <taxon>Amphibia</taxon>
        <taxon>Batrachia</taxon>
        <taxon>Anura</taxon>
        <taxon>Pipoidea</taxon>
        <taxon>Pipidae</taxon>
        <taxon>Xenopodinae</taxon>
        <taxon>Xenopus</taxon>
        <taxon>Silurana</taxon>
    </lineage>
</organism>
<reference evidence="2" key="2">
    <citation type="journal article" date="2010" name="Science">
        <title>The genome of the Western clawed frog Xenopus tropicalis.</title>
        <authorList>
            <person name="Hellsten U."/>
            <person name="Harland R.M."/>
            <person name="Gilchrist M.J."/>
            <person name="Hendrix D."/>
            <person name="Jurka J."/>
            <person name="Kapitonov V."/>
            <person name="Ovcharenko I."/>
            <person name="Putnam N.H."/>
            <person name="Shu S."/>
            <person name="Taher L."/>
            <person name="Blitz I.L."/>
            <person name="Blumberg B."/>
            <person name="Dichmann D.S."/>
            <person name="Dubchak I."/>
            <person name="Amaya E."/>
            <person name="Detter J.C."/>
            <person name="Fletcher R."/>
            <person name="Gerhard D.S."/>
            <person name="Goodstein D."/>
            <person name="Graves T."/>
            <person name="Grigoriev I.V."/>
            <person name="Grimwood J."/>
            <person name="Kawashima T."/>
            <person name="Lindquist E."/>
            <person name="Lucas S.M."/>
            <person name="Mead P.E."/>
            <person name="Mitros T."/>
            <person name="Ogino H."/>
            <person name="Ohta Y."/>
            <person name="Poliakov A.V."/>
            <person name="Pollet N."/>
            <person name="Robert J."/>
            <person name="Salamov A."/>
            <person name="Sater A.K."/>
            <person name="Schmutz J."/>
            <person name="Terry A."/>
            <person name="Vize P.D."/>
            <person name="Warren W.C."/>
            <person name="Wells D."/>
            <person name="Wills A."/>
            <person name="Wilson R.K."/>
            <person name="Zimmerman L.B."/>
            <person name="Zorn A.M."/>
            <person name="Grainger R."/>
            <person name="Grammer T."/>
            <person name="Khokha M.K."/>
            <person name="Richardson P.M."/>
            <person name="Rokhsar D.S."/>
        </authorList>
    </citation>
    <scope>NUCLEOTIDE SEQUENCE [LARGE SCALE GENOMIC DNA]</scope>
    <source>
        <strain evidence="2">Nigerian</strain>
    </source>
</reference>
<accession>A0A1B8Y4Y1</accession>
<protein>
    <recommendedName>
        <fullName evidence="3">Tudor domain-containing protein</fullName>
    </recommendedName>
</protein>
<reference evidence="2" key="3">
    <citation type="submission" date="2016-05" db="EMBL/GenBank/DDBJ databases">
        <title>WGS assembly of Xenopus tropicalis.</title>
        <authorList>
            <person name="Sessions A."/>
            <person name="Jenkins J."/>
            <person name="Mitros T."/>
            <person name="Lyons J.T."/>
            <person name="Dichmann D.S."/>
            <person name="Robert J."/>
            <person name="Harland R.M."/>
            <person name="Rokhsar D.S."/>
        </authorList>
    </citation>
    <scope>NUCLEOTIDE SEQUENCE</scope>
    <source>
        <strain evidence="2">Nigerian</strain>
    </source>
</reference>
<evidence type="ECO:0000256" key="1">
    <source>
        <dbReference type="SAM" id="MobiDB-lite"/>
    </source>
</evidence>
<feature type="non-terminal residue" evidence="2">
    <location>
        <position position="105"/>
    </location>
</feature>